<proteinExistence type="predicted"/>
<evidence type="ECO:0000313" key="3">
    <source>
        <dbReference type="Proteomes" id="UP000005801"/>
    </source>
</evidence>
<accession>A6GBF7</accession>
<feature type="transmembrane region" description="Helical" evidence="1">
    <location>
        <begin position="147"/>
        <end position="167"/>
    </location>
</feature>
<reference evidence="2 3" key="1">
    <citation type="submission" date="2007-06" db="EMBL/GenBank/DDBJ databases">
        <authorList>
            <person name="Shimkets L."/>
            <person name="Ferriera S."/>
            <person name="Johnson J."/>
            <person name="Kravitz S."/>
            <person name="Beeson K."/>
            <person name="Sutton G."/>
            <person name="Rogers Y.-H."/>
            <person name="Friedman R."/>
            <person name="Frazier M."/>
            <person name="Venter J.C."/>
        </authorList>
    </citation>
    <scope>NUCLEOTIDE SEQUENCE [LARGE SCALE GENOMIC DNA]</scope>
    <source>
        <strain evidence="2 3">SIR-1</strain>
    </source>
</reference>
<sequence>MGGCDDRRVLLRAELPDHLQDGAPATWMICRAGEAVHVRVEVERVRVGVTPRCVVGGEAVALRRAGEGEGETCAWEGRATVSARGLLRPNLEVRVEAEGETPRTATVRLIRRGSVVVSTCIVLAGLLGLAALMTTTLATLRATFTDAFLGVSGATILGLGVNVASSVGERLRSDRLPWFGMPLLIPRALGGTLALLLLAGAGLELGVTQIHNQTDRELTIALPGRGKPEVLSPHHTMTLFGGVAGHREAVAGHIHDGELFEVVRRAGGGRFTAPVLEVRCADIDWLGGDALESDSDCAPTASARVKAVEPDAGLFGDHGEAECAPGDLAIEHTFSYPWSPGPELAPVVVSVPGEGHGVVELSAGDAGSAEEGSFLATDIALDSGWGCAHVPTVEGELPGFRIREGGARSRLECELSEEVRPWLMPLRLGGEGSWLRGVTARASVGSSRWSVSREGDNAHAWVCAGLPEGEVVESPDAARTRFDLLRLDLAEAPDAAPMQLTLAARPSAVVVEFDGQYLGKLSCGGEGEGPWHVAPVRDAPNRTSVLEVEFEGSKSRWDPPARTEQPPWICWSEAADTSTRVAFDGRGDAKATILVDGPAPDYSRDSTKSCWWYSGTPYYREPRGAKCSKATKAEVRELRSWMTAFDRCNLIYVCE</sequence>
<name>A6GBF7_9BACT</name>
<keyword evidence="3" id="KW-1185">Reference proteome</keyword>
<gene>
    <name evidence="2" type="ORF">PPSIR1_18707</name>
</gene>
<feature type="transmembrane region" description="Helical" evidence="1">
    <location>
        <begin position="113"/>
        <end position="135"/>
    </location>
</feature>
<dbReference type="Proteomes" id="UP000005801">
    <property type="component" value="Unassembled WGS sequence"/>
</dbReference>
<comment type="caution">
    <text evidence="2">The sequence shown here is derived from an EMBL/GenBank/DDBJ whole genome shotgun (WGS) entry which is preliminary data.</text>
</comment>
<organism evidence="2 3">
    <name type="scientific">Plesiocystis pacifica SIR-1</name>
    <dbReference type="NCBI Taxonomy" id="391625"/>
    <lineage>
        <taxon>Bacteria</taxon>
        <taxon>Pseudomonadati</taxon>
        <taxon>Myxococcota</taxon>
        <taxon>Polyangia</taxon>
        <taxon>Nannocystales</taxon>
        <taxon>Nannocystaceae</taxon>
        <taxon>Plesiocystis</taxon>
    </lineage>
</organism>
<keyword evidence="1" id="KW-1133">Transmembrane helix</keyword>
<keyword evidence="1" id="KW-0472">Membrane</keyword>
<keyword evidence="1" id="KW-0812">Transmembrane</keyword>
<dbReference type="EMBL" id="ABCS01000058">
    <property type="protein sequence ID" value="EDM76761.1"/>
    <property type="molecule type" value="Genomic_DNA"/>
</dbReference>
<evidence type="ECO:0000313" key="2">
    <source>
        <dbReference type="EMBL" id="EDM76761.1"/>
    </source>
</evidence>
<dbReference type="AlphaFoldDB" id="A6GBF7"/>
<protein>
    <submittedName>
        <fullName evidence="2">Uncharacterized protein</fullName>
    </submittedName>
</protein>
<evidence type="ECO:0000256" key="1">
    <source>
        <dbReference type="SAM" id="Phobius"/>
    </source>
</evidence>